<evidence type="ECO:0000313" key="3">
    <source>
        <dbReference type="Proteomes" id="UP000019478"/>
    </source>
</evidence>
<dbReference type="OrthoDB" id="2013972at2759"/>
<evidence type="ECO:0008006" key="4">
    <source>
        <dbReference type="Google" id="ProtNLM"/>
    </source>
</evidence>
<feature type="region of interest" description="Disordered" evidence="1">
    <location>
        <begin position="219"/>
        <end position="245"/>
    </location>
</feature>
<reference evidence="2 3" key="1">
    <citation type="submission" date="2013-03" db="EMBL/GenBank/DDBJ databases">
        <title>The Genome Sequence of Capronia epimyces CBS 606.96.</title>
        <authorList>
            <consortium name="The Broad Institute Genomics Platform"/>
            <person name="Cuomo C."/>
            <person name="de Hoog S."/>
            <person name="Gorbushina A."/>
            <person name="Walker B."/>
            <person name="Young S.K."/>
            <person name="Zeng Q."/>
            <person name="Gargeya S."/>
            <person name="Fitzgerald M."/>
            <person name="Haas B."/>
            <person name="Abouelleil A."/>
            <person name="Allen A.W."/>
            <person name="Alvarado L."/>
            <person name="Arachchi H.M."/>
            <person name="Berlin A.M."/>
            <person name="Chapman S.B."/>
            <person name="Gainer-Dewar J."/>
            <person name="Goldberg J."/>
            <person name="Griggs A."/>
            <person name="Gujja S."/>
            <person name="Hansen M."/>
            <person name="Howarth C."/>
            <person name="Imamovic A."/>
            <person name="Ireland A."/>
            <person name="Larimer J."/>
            <person name="McCowan C."/>
            <person name="Murphy C."/>
            <person name="Pearson M."/>
            <person name="Poon T.W."/>
            <person name="Priest M."/>
            <person name="Roberts A."/>
            <person name="Saif S."/>
            <person name="Shea T."/>
            <person name="Sisk P."/>
            <person name="Sykes S."/>
            <person name="Wortman J."/>
            <person name="Nusbaum C."/>
            <person name="Birren B."/>
        </authorList>
    </citation>
    <scope>NUCLEOTIDE SEQUENCE [LARGE SCALE GENOMIC DNA]</scope>
    <source>
        <strain evidence="2 3">CBS 606.96</strain>
    </source>
</reference>
<dbReference type="SUPFAM" id="SSF53335">
    <property type="entry name" value="S-adenosyl-L-methionine-dependent methyltransferases"/>
    <property type="match status" value="1"/>
</dbReference>
<dbReference type="STRING" id="1182542.W9XYF2"/>
<gene>
    <name evidence="2" type="ORF">A1O3_06183</name>
</gene>
<protein>
    <recommendedName>
        <fullName evidence="4">Methyltransferase domain-containing protein</fullName>
    </recommendedName>
</protein>
<evidence type="ECO:0000256" key="1">
    <source>
        <dbReference type="SAM" id="MobiDB-lite"/>
    </source>
</evidence>
<name>W9XYF2_9EURO</name>
<keyword evidence="3" id="KW-1185">Reference proteome</keyword>
<dbReference type="Proteomes" id="UP000019478">
    <property type="component" value="Unassembled WGS sequence"/>
</dbReference>
<dbReference type="AlphaFoldDB" id="W9XYF2"/>
<dbReference type="InterPro" id="IPR029063">
    <property type="entry name" value="SAM-dependent_MTases_sf"/>
</dbReference>
<proteinExistence type="predicted"/>
<feature type="region of interest" description="Disordered" evidence="1">
    <location>
        <begin position="92"/>
        <end position="113"/>
    </location>
</feature>
<evidence type="ECO:0000313" key="2">
    <source>
        <dbReference type="EMBL" id="EXJ82370.1"/>
    </source>
</evidence>
<dbReference type="CDD" id="cd02440">
    <property type="entry name" value="AdoMet_MTases"/>
    <property type="match status" value="1"/>
</dbReference>
<dbReference type="Pfam" id="PF13489">
    <property type="entry name" value="Methyltransf_23"/>
    <property type="match status" value="1"/>
</dbReference>
<dbReference type="RefSeq" id="XP_007734493.1">
    <property type="nucleotide sequence ID" value="XM_007736303.1"/>
</dbReference>
<comment type="caution">
    <text evidence="2">The sequence shown here is derived from an EMBL/GenBank/DDBJ whole genome shotgun (WGS) entry which is preliminary data.</text>
</comment>
<sequence length="556" mass="61998">MAHTSPPQAVLWNNPDGSYYFINSENEVIDAATQLTSWAPPPQGFAEPYGLGLLRPREIHRSPASITGSTDSNVSGGTSVSGQMMMSPAGPAHVLSTCSERNSPPYLPREPSPTAASLLPPTQAVARFIYQVGWPPSQPFSIVHPLPTGFQDRPKLWDYARLRVPRDRLPSFGEFLAGKPALPDGIPDALPTDTFTGGNYRMFGAPGSHDMLPATSIPVTGSHGELSDAAASQPYPSPPTTADEAETVKLEGRSEEVLWTRPDEADIIVVGDRRYPARSRHRYSLPVCPPEEENPIQVRESGRWAQVTGKMLSSPFGPGRHQVLDLATGTGRWVLEMAYKHQQSRFIGTDIISLFPMSGLYDTRFLNEDVNGPWRWEKGYFDLIHMRDPMFVVQDWPCLVANIFTSVKPGGWVELSCTSLKPVMVQGPELSPPRYKDGFLELCDTLVAASKAYGTPMDCVAFFSQYLKDAGFVDVVEDIQQFPPEHNKQLARRFYSLVEKLYHSRPKDDSDPPFFSMAFDWTPKHSVDKMELFRKSSHRLFPHQSFMFEQCVCALF</sequence>
<dbReference type="EMBL" id="AMGY01000005">
    <property type="protein sequence ID" value="EXJ82370.1"/>
    <property type="molecule type" value="Genomic_DNA"/>
</dbReference>
<accession>W9XYF2</accession>
<organism evidence="2 3">
    <name type="scientific">Capronia epimyces CBS 606.96</name>
    <dbReference type="NCBI Taxonomy" id="1182542"/>
    <lineage>
        <taxon>Eukaryota</taxon>
        <taxon>Fungi</taxon>
        <taxon>Dikarya</taxon>
        <taxon>Ascomycota</taxon>
        <taxon>Pezizomycotina</taxon>
        <taxon>Eurotiomycetes</taxon>
        <taxon>Chaetothyriomycetidae</taxon>
        <taxon>Chaetothyriales</taxon>
        <taxon>Herpotrichiellaceae</taxon>
        <taxon>Capronia</taxon>
    </lineage>
</organism>
<dbReference type="GeneID" id="19170293"/>
<dbReference type="HOGENOM" id="CLU_490005_0_0_1"/>
<dbReference type="Gene3D" id="3.40.50.150">
    <property type="entry name" value="Vaccinia Virus protein VP39"/>
    <property type="match status" value="1"/>
</dbReference>